<keyword evidence="1" id="KW-0547">Nucleotide-binding</keyword>
<dbReference type="PANTHER" id="PTHR32309:SF13">
    <property type="entry name" value="FERRIC ENTEROBACTIN TRANSPORT PROTEIN FEPE"/>
    <property type="match status" value="1"/>
</dbReference>
<organism evidence="3 4">
    <name type="scientific">Thiobaca trueperi</name>
    <dbReference type="NCBI Taxonomy" id="127458"/>
    <lineage>
        <taxon>Bacteria</taxon>
        <taxon>Pseudomonadati</taxon>
        <taxon>Pseudomonadota</taxon>
        <taxon>Gammaproteobacteria</taxon>
        <taxon>Chromatiales</taxon>
        <taxon>Chromatiaceae</taxon>
        <taxon>Thiobaca</taxon>
    </lineage>
</organism>
<dbReference type="CDD" id="cd05387">
    <property type="entry name" value="BY-kinase"/>
    <property type="match status" value="1"/>
</dbReference>
<dbReference type="RefSeq" id="WP_132976037.1">
    <property type="nucleotide sequence ID" value="NZ_SMAO01000002.1"/>
</dbReference>
<accession>A0A4R3N733</accession>
<name>A0A4R3N733_9GAMM</name>
<dbReference type="SUPFAM" id="SSF52540">
    <property type="entry name" value="P-loop containing nucleoside triphosphate hydrolases"/>
    <property type="match status" value="1"/>
</dbReference>
<dbReference type="OrthoDB" id="5766530at2"/>
<dbReference type="PANTHER" id="PTHR32309">
    <property type="entry name" value="TYROSINE-PROTEIN KINASE"/>
    <property type="match status" value="1"/>
</dbReference>
<dbReference type="InterPro" id="IPR027417">
    <property type="entry name" value="P-loop_NTPase"/>
</dbReference>
<dbReference type="GO" id="GO:0004713">
    <property type="term" value="F:protein tyrosine kinase activity"/>
    <property type="evidence" value="ECO:0007669"/>
    <property type="project" value="TreeGrafter"/>
</dbReference>
<evidence type="ECO:0000313" key="4">
    <source>
        <dbReference type="Proteomes" id="UP000295717"/>
    </source>
</evidence>
<evidence type="ECO:0000256" key="2">
    <source>
        <dbReference type="ARBA" id="ARBA00022840"/>
    </source>
</evidence>
<reference evidence="3 4" key="1">
    <citation type="submission" date="2019-03" db="EMBL/GenBank/DDBJ databases">
        <title>Genomic Encyclopedia of Type Strains, Phase IV (KMG-IV): sequencing the most valuable type-strain genomes for metagenomic binning, comparative biology and taxonomic classification.</title>
        <authorList>
            <person name="Goeker M."/>
        </authorList>
    </citation>
    <scope>NUCLEOTIDE SEQUENCE [LARGE SCALE GENOMIC DNA]</scope>
    <source>
        <strain evidence="3 4">DSM 13587</strain>
    </source>
</reference>
<gene>
    <name evidence="3" type="ORF">EDC35_102244</name>
</gene>
<dbReference type="EMBL" id="SMAO01000002">
    <property type="protein sequence ID" value="TCT22913.1"/>
    <property type="molecule type" value="Genomic_DNA"/>
</dbReference>
<dbReference type="InterPro" id="IPR050445">
    <property type="entry name" value="Bact_polysacc_biosynth/exp"/>
</dbReference>
<evidence type="ECO:0000313" key="3">
    <source>
        <dbReference type="EMBL" id="TCT22913.1"/>
    </source>
</evidence>
<dbReference type="InterPro" id="IPR005702">
    <property type="entry name" value="Wzc-like_C"/>
</dbReference>
<dbReference type="GO" id="GO:0005886">
    <property type="term" value="C:plasma membrane"/>
    <property type="evidence" value="ECO:0007669"/>
    <property type="project" value="TreeGrafter"/>
</dbReference>
<dbReference type="AlphaFoldDB" id="A0A4R3N733"/>
<sequence length="220" mass="23761">MNDLEAKQRQALVQIAEIKRVLCAIEHALENRSPTAVLITSASHGEGKTLFASSLAATAAGMGRHRVAVLDLNWYRPSMHRFFGLELMHPVRAIVNSNLTDLVFSSGSNAPDVLCAPIDYNDHSGMDGDIFNVGLSLIEQAKNAYDLVIVDSAAIFPTNRMMMDPVMLSGMVDGVAMVVLTGVTPRQKIKKAHTIMEIAGANVLGVVTNQWKMKDGQSSG</sequence>
<evidence type="ECO:0000256" key="1">
    <source>
        <dbReference type="ARBA" id="ARBA00022741"/>
    </source>
</evidence>
<dbReference type="Proteomes" id="UP000295717">
    <property type="component" value="Unassembled WGS sequence"/>
</dbReference>
<comment type="caution">
    <text evidence="3">The sequence shown here is derived from an EMBL/GenBank/DDBJ whole genome shotgun (WGS) entry which is preliminary data.</text>
</comment>
<proteinExistence type="predicted"/>
<protein>
    <submittedName>
        <fullName evidence="3">Mrp family chromosome partitioning ATPase</fullName>
    </submittedName>
</protein>
<keyword evidence="4" id="KW-1185">Reference proteome</keyword>
<keyword evidence="2" id="KW-0067">ATP-binding</keyword>
<dbReference type="Gene3D" id="3.40.50.300">
    <property type="entry name" value="P-loop containing nucleotide triphosphate hydrolases"/>
    <property type="match status" value="1"/>
</dbReference>